<gene>
    <name evidence="1" type="ORF">H5V44_05920</name>
</gene>
<dbReference type="Pfam" id="PF23955">
    <property type="entry name" value="DUF7284"/>
    <property type="match status" value="1"/>
</dbReference>
<dbReference type="Proteomes" id="UP000546257">
    <property type="component" value="Unassembled WGS sequence"/>
</dbReference>
<dbReference type="InterPro" id="IPR055708">
    <property type="entry name" value="DUF7284"/>
</dbReference>
<sequence length="300" mass="30823">MAMNAAIDAVVALLLISAAVGVVVTGGTTTPEPEPDRADATADAVAATTATVNYSLVSGVRELNRSAGGTERRIRAGNPELHRTTHGSLAGLLARAATASSGVVADGESGQPEREPLTRTWAGFRRAVRDAVRARVGARVRIDAVWRPYPDAPVGGRVGVGPEPPGDGVHAATLTIPTGVEPVPVEATVAFETLGHAVAARTVEILVPQDAARVTLRGDDPEASLLAHRYTRLARATNASVSGPLATEDTDAANARLTDALATRMTAALRAEYDSPSRAADAVSVSSVRIVVRTWAAGGA</sequence>
<comment type="caution">
    <text evidence="1">The sequence shown here is derived from an EMBL/GenBank/DDBJ whole genome shotgun (WGS) entry which is preliminary data.</text>
</comment>
<organism evidence="1 2">
    <name type="scientific">Halobellus ruber</name>
    <dbReference type="NCBI Taxonomy" id="2761102"/>
    <lineage>
        <taxon>Archaea</taxon>
        <taxon>Methanobacteriati</taxon>
        <taxon>Methanobacteriota</taxon>
        <taxon>Stenosarchaea group</taxon>
        <taxon>Halobacteria</taxon>
        <taxon>Halobacteriales</taxon>
        <taxon>Haloferacaceae</taxon>
        <taxon>Halobellus</taxon>
    </lineage>
</organism>
<evidence type="ECO:0000313" key="1">
    <source>
        <dbReference type="EMBL" id="MBB6645827.1"/>
    </source>
</evidence>
<dbReference type="AlphaFoldDB" id="A0A7J9SIL7"/>
<name>A0A7J9SIL7_9EURY</name>
<evidence type="ECO:0000313" key="2">
    <source>
        <dbReference type="Proteomes" id="UP000546257"/>
    </source>
</evidence>
<keyword evidence="2" id="KW-1185">Reference proteome</keyword>
<dbReference type="EMBL" id="JACKXD010000002">
    <property type="protein sequence ID" value="MBB6645827.1"/>
    <property type="molecule type" value="Genomic_DNA"/>
</dbReference>
<protein>
    <submittedName>
        <fullName evidence="1">Uncharacterized protein</fullName>
    </submittedName>
</protein>
<reference evidence="1 2" key="1">
    <citation type="submission" date="2020-08" db="EMBL/GenBank/DDBJ databases">
        <authorList>
            <person name="Seo M.-J."/>
        </authorList>
    </citation>
    <scope>NUCLEOTIDE SEQUENCE [LARGE SCALE GENOMIC DNA]</scope>
    <source>
        <strain evidence="1 2">MBLA0160</strain>
    </source>
</reference>
<proteinExistence type="predicted"/>
<accession>A0A7J9SIL7</accession>